<reference evidence="1" key="1">
    <citation type="submission" date="2021-05" db="EMBL/GenBank/DDBJ databases">
        <authorList>
            <person name="Scholz U."/>
            <person name="Mascher M."/>
            <person name="Fiebig A."/>
        </authorList>
    </citation>
    <scope>NUCLEOTIDE SEQUENCE [LARGE SCALE GENOMIC DNA]</scope>
</reference>
<accession>A0ACD5WKY9</accession>
<evidence type="ECO:0000313" key="1">
    <source>
        <dbReference type="EnsemblPlants" id="AVESA.00010b.r2.4AG0647990.1.CDS.1"/>
    </source>
</evidence>
<evidence type="ECO:0000313" key="2">
    <source>
        <dbReference type="Proteomes" id="UP001732700"/>
    </source>
</evidence>
<organism evidence="1 2">
    <name type="scientific">Avena sativa</name>
    <name type="common">Oat</name>
    <dbReference type="NCBI Taxonomy" id="4498"/>
    <lineage>
        <taxon>Eukaryota</taxon>
        <taxon>Viridiplantae</taxon>
        <taxon>Streptophyta</taxon>
        <taxon>Embryophyta</taxon>
        <taxon>Tracheophyta</taxon>
        <taxon>Spermatophyta</taxon>
        <taxon>Magnoliopsida</taxon>
        <taxon>Liliopsida</taxon>
        <taxon>Poales</taxon>
        <taxon>Poaceae</taxon>
        <taxon>BOP clade</taxon>
        <taxon>Pooideae</taxon>
        <taxon>Poodae</taxon>
        <taxon>Poeae</taxon>
        <taxon>Poeae Chloroplast Group 1 (Aveneae type)</taxon>
        <taxon>Aveninae</taxon>
        <taxon>Avena</taxon>
    </lineage>
</organism>
<proteinExistence type="predicted"/>
<protein>
    <submittedName>
        <fullName evidence="1">Uncharacterized protein</fullName>
    </submittedName>
</protein>
<sequence length="200" mass="22701">MEEEKNLVADTGGKEEEKDDEKLEFEPTEDELVLHFLRPQLRGFAPRVPGAVVEEADPCAVPPWELLARHGLRDEGYFFAARRRRGEGKHGGRPTVRRTPAGGAGSWMHSGNREQGRSVTALGVVARWSRTRYVFYAMGGEQGRRSTGWVMAEYEITDPWCYRRADEGEEDEYWVLCHVRRSLRTAGGGGKTPSRWRPLV</sequence>
<dbReference type="Proteomes" id="UP001732700">
    <property type="component" value="Chromosome 4A"/>
</dbReference>
<dbReference type="EnsemblPlants" id="AVESA.00010b.r2.4AG0647990.1">
    <property type="protein sequence ID" value="AVESA.00010b.r2.4AG0647990.1.CDS.1"/>
    <property type="gene ID" value="AVESA.00010b.r2.4AG0647990"/>
</dbReference>
<name>A0ACD5WKY9_AVESA</name>
<keyword evidence="2" id="KW-1185">Reference proteome</keyword>
<reference evidence="1" key="2">
    <citation type="submission" date="2025-09" db="UniProtKB">
        <authorList>
            <consortium name="EnsemblPlants"/>
        </authorList>
    </citation>
    <scope>IDENTIFICATION</scope>
</reference>